<evidence type="ECO:0000313" key="2">
    <source>
        <dbReference type="Proteomes" id="UP000183868"/>
    </source>
</evidence>
<evidence type="ECO:0000313" key="1">
    <source>
        <dbReference type="EMBL" id="APF16874.1"/>
    </source>
</evidence>
<dbReference type="KEGG" id="caby:Cabys_123"/>
<accession>A0A1J1C4D2</accession>
<reference evidence="1 2" key="1">
    <citation type="submission" date="2016-11" db="EMBL/GenBank/DDBJ databases">
        <title>Genomic analysis of Caldithrix abyssi and proposal of a novel bacterial phylum Caldithrichaeota.</title>
        <authorList>
            <person name="Kublanov I."/>
            <person name="Sigalova O."/>
            <person name="Gavrilov S."/>
            <person name="Lebedinsky A."/>
            <person name="Ivanova N."/>
            <person name="Daum C."/>
            <person name="Reddy T."/>
            <person name="Klenk H.P."/>
            <person name="Goker M."/>
            <person name="Reva O."/>
            <person name="Miroshnichenko M."/>
            <person name="Kyprides N."/>
            <person name="Woyke T."/>
            <person name="Gelfand M."/>
        </authorList>
    </citation>
    <scope>NUCLEOTIDE SEQUENCE [LARGE SCALE GENOMIC DNA]</scope>
    <source>
        <strain evidence="1 2">LF13</strain>
    </source>
</reference>
<gene>
    <name evidence="1" type="ORF">Cabys_123</name>
</gene>
<protein>
    <submittedName>
        <fullName evidence="1">Uncharacterized protein</fullName>
    </submittedName>
</protein>
<sequence>MTFLSSLRFIFSCGCAALDQKTFNLNPVKKMTKLNRILK</sequence>
<organism evidence="1 2">
    <name type="scientific">Caldithrix abyssi DSM 13497</name>
    <dbReference type="NCBI Taxonomy" id="880073"/>
    <lineage>
        <taxon>Bacteria</taxon>
        <taxon>Pseudomonadati</taxon>
        <taxon>Calditrichota</taxon>
        <taxon>Calditrichia</taxon>
        <taxon>Calditrichales</taxon>
        <taxon>Calditrichaceae</taxon>
        <taxon>Caldithrix</taxon>
    </lineage>
</organism>
<proteinExistence type="predicted"/>
<dbReference type="EMBL" id="CP018099">
    <property type="protein sequence ID" value="APF16874.1"/>
    <property type="molecule type" value="Genomic_DNA"/>
</dbReference>
<dbReference type="AlphaFoldDB" id="A0A1J1C4D2"/>
<name>A0A1J1C4D2_CALAY</name>
<dbReference type="Proteomes" id="UP000183868">
    <property type="component" value="Chromosome"/>
</dbReference>